<evidence type="ECO:0000256" key="15">
    <source>
        <dbReference type="RuleBase" id="RU000485"/>
    </source>
</evidence>
<evidence type="ECO:0000256" key="2">
    <source>
        <dbReference type="ARBA" id="ARBA00004874"/>
    </source>
</evidence>
<evidence type="ECO:0000313" key="17">
    <source>
        <dbReference type="EMBL" id="QOY90360.1"/>
    </source>
</evidence>
<dbReference type="SUPFAM" id="SSF48179">
    <property type="entry name" value="6-phosphogluconate dehydrogenase C-terminal domain-like"/>
    <property type="match status" value="1"/>
</dbReference>
<dbReference type="InterPro" id="IPR006115">
    <property type="entry name" value="6PGDH_NADP-bd"/>
</dbReference>
<keyword evidence="9 15" id="KW-0311">Gluconate utilization</keyword>
<feature type="domain" description="6-phosphogluconate dehydrogenase C-terminal" evidence="16">
    <location>
        <begin position="185"/>
        <end position="472"/>
    </location>
</feature>
<dbReference type="InterPro" id="IPR013328">
    <property type="entry name" value="6PGD_dom2"/>
</dbReference>
<gene>
    <name evidence="17" type="primary">gndA</name>
    <name evidence="17" type="ORF">IRI77_10510</name>
</gene>
<comment type="similarity">
    <text evidence="3 12 15">Belongs to the 6-phosphogluconate dehydrogenase family.</text>
</comment>
<dbReference type="GO" id="GO:0004616">
    <property type="term" value="F:phosphogluconate dehydrogenase (decarboxylating) activity"/>
    <property type="evidence" value="ECO:0007669"/>
    <property type="project" value="UniProtKB-EC"/>
</dbReference>
<feature type="binding site" description="in other chain" evidence="14">
    <location>
        <begin position="192"/>
        <end position="193"/>
    </location>
    <ligand>
        <name>substrate</name>
        <note>ligand shared between dimeric partners</note>
    </ligand>
</feature>
<dbReference type="Proteomes" id="UP000593892">
    <property type="component" value="Chromosome"/>
</dbReference>
<dbReference type="InterPro" id="IPR036291">
    <property type="entry name" value="NAD(P)-bd_dom_sf"/>
</dbReference>
<evidence type="ECO:0000256" key="12">
    <source>
        <dbReference type="PIRNR" id="PIRNR000109"/>
    </source>
</evidence>
<dbReference type="RefSeq" id="WP_194452025.1">
    <property type="nucleotide sequence ID" value="NZ_CP063849.1"/>
</dbReference>
<evidence type="ECO:0000256" key="11">
    <source>
        <dbReference type="ARBA" id="ARBA00048640"/>
    </source>
</evidence>
<evidence type="ECO:0000259" key="16">
    <source>
        <dbReference type="SMART" id="SM01350"/>
    </source>
</evidence>
<feature type="active site" description="Proton acceptor" evidence="13">
    <location>
        <position position="189"/>
    </location>
</feature>
<evidence type="ECO:0000256" key="4">
    <source>
        <dbReference type="ARBA" id="ARBA00011738"/>
    </source>
</evidence>
<protein>
    <recommendedName>
        <fullName evidence="6 12">6-phosphogluconate dehydrogenase, decarboxylating</fullName>
        <ecNumber evidence="5 12">1.1.1.44</ecNumber>
    </recommendedName>
</protein>
<sequence length="477" mass="51239">MTNRTKAACQIGMYGLGPMGRSLVLNLADHGYATAAYNITADLTWQLMKVPELPGLVTPFFNEHDFIAGLKQPRTVMIMVKSGSPVDQVIARLLPLMDPGDIIIEGGNSDFRDTARRLRAVNEKGVMYIGTGVSGGEEGARRGPSLMPGGNREAWPLVKELLQSIAARNPQGQPCCEWIGPEGAGHFVKTHHNGIEYGVMQVIGEVCWVLRALGLSNGEMADTMDGWNRHMKAFLLEITAQVLRANDDDGSPLLDHVLDVAGAKGTGAGTVVSALDLGQAVNILAAGVAARLMSTNRPRRLAIRDAYNVPEPVLSGPLEEWKEKLGLALEAAFALAYAQGFTTLEEASIQYNWGLNLPQIASIWGGGCIIRAQILNEIAAAFTADPKLDTLLLAPAFVECIGRGVPALREVVSACVMAGLPVPAMNSALSNFDSMRSPGLISASVIALLRDLFGAHTFQRVDRPGTFHRDWQRDAAR</sequence>
<dbReference type="EMBL" id="CP063849">
    <property type="protein sequence ID" value="QOY90360.1"/>
    <property type="molecule type" value="Genomic_DNA"/>
</dbReference>
<evidence type="ECO:0000256" key="10">
    <source>
        <dbReference type="ARBA" id="ARBA00023126"/>
    </source>
</evidence>
<evidence type="ECO:0000256" key="6">
    <source>
        <dbReference type="ARBA" id="ARBA00018193"/>
    </source>
</evidence>
<feature type="binding site" description="in other chain" evidence="14">
    <location>
        <position position="108"/>
    </location>
    <ligand>
        <name>substrate</name>
        <note>ligand shared between dimeric partners</note>
    </ligand>
</feature>
<organism evidence="17 18">
    <name type="scientific">Paludibaculum fermentans</name>
    <dbReference type="NCBI Taxonomy" id="1473598"/>
    <lineage>
        <taxon>Bacteria</taxon>
        <taxon>Pseudomonadati</taxon>
        <taxon>Acidobacteriota</taxon>
        <taxon>Terriglobia</taxon>
        <taxon>Bryobacterales</taxon>
        <taxon>Bryobacteraceae</taxon>
        <taxon>Paludibaculum</taxon>
    </lineage>
</organism>
<dbReference type="Pfam" id="PF00393">
    <property type="entry name" value="6PGD"/>
    <property type="match status" value="1"/>
</dbReference>
<dbReference type="UniPathway" id="UPA00115">
    <property type="reaction ID" value="UER00410"/>
</dbReference>
<feature type="binding site" description="in other chain" evidence="14">
    <location>
        <position position="291"/>
    </location>
    <ligand>
        <name>substrate</name>
        <note>ligand shared between dimeric partners</note>
    </ligand>
</feature>
<dbReference type="Gene3D" id="1.20.5.320">
    <property type="entry name" value="6-Phosphogluconate Dehydrogenase, domain 3"/>
    <property type="match status" value="1"/>
</dbReference>
<dbReference type="FunFam" id="1.10.1040.10:FF:000032">
    <property type="entry name" value="6-phosphogluconate dehydrogenase, decarboxylating"/>
    <property type="match status" value="1"/>
</dbReference>
<feature type="binding site" description="in other chain" evidence="14">
    <location>
        <position position="197"/>
    </location>
    <ligand>
        <name>substrate</name>
        <note>ligand shared between dimeric partners</note>
    </ligand>
</feature>
<feature type="binding site" description="in other chain" evidence="14">
    <location>
        <begin position="134"/>
        <end position="136"/>
    </location>
    <ligand>
        <name>substrate</name>
        <note>ligand shared between dimeric partners</note>
    </ligand>
</feature>
<feature type="binding site" description="in other chain" evidence="14">
    <location>
        <position position="264"/>
    </location>
    <ligand>
        <name>substrate</name>
        <note>ligand shared between dimeric partners</note>
    </ligand>
</feature>
<comment type="pathway">
    <text evidence="2 12 15">Carbohydrate degradation; pentose phosphate pathway; D-ribulose 5-phosphate from D-glucose 6-phosphate (oxidative stage): step 3/3.</text>
</comment>
<dbReference type="KEGG" id="pfer:IRI77_10510"/>
<comment type="catalytic activity">
    <reaction evidence="11 12 15">
        <text>6-phospho-D-gluconate + NADP(+) = D-ribulose 5-phosphate + CO2 + NADPH</text>
        <dbReference type="Rhea" id="RHEA:10116"/>
        <dbReference type="ChEBI" id="CHEBI:16526"/>
        <dbReference type="ChEBI" id="CHEBI:57783"/>
        <dbReference type="ChEBI" id="CHEBI:58121"/>
        <dbReference type="ChEBI" id="CHEBI:58349"/>
        <dbReference type="ChEBI" id="CHEBI:58759"/>
        <dbReference type="EC" id="1.1.1.44"/>
    </reaction>
</comment>
<dbReference type="GO" id="GO:0019521">
    <property type="term" value="P:D-gluconate metabolic process"/>
    <property type="evidence" value="ECO:0007669"/>
    <property type="project" value="UniProtKB-KW"/>
</dbReference>
<proteinExistence type="inferred from homology"/>
<feature type="binding site" evidence="14">
    <location>
        <position position="450"/>
    </location>
    <ligand>
        <name>substrate</name>
        <note>ligand shared between dimeric partners</note>
    </ligand>
</feature>
<keyword evidence="8 12" id="KW-0560">Oxidoreductase</keyword>
<evidence type="ECO:0000256" key="9">
    <source>
        <dbReference type="ARBA" id="ARBA00023064"/>
    </source>
</evidence>
<evidence type="ECO:0000256" key="3">
    <source>
        <dbReference type="ARBA" id="ARBA00008419"/>
    </source>
</evidence>
<evidence type="ECO:0000256" key="1">
    <source>
        <dbReference type="ARBA" id="ARBA00002526"/>
    </source>
</evidence>
<evidence type="ECO:0000256" key="8">
    <source>
        <dbReference type="ARBA" id="ARBA00023002"/>
    </source>
</evidence>
<dbReference type="SMART" id="SM01350">
    <property type="entry name" value="6PGD"/>
    <property type="match status" value="1"/>
</dbReference>
<dbReference type="GO" id="GO:0050661">
    <property type="term" value="F:NADP binding"/>
    <property type="evidence" value="ECO:0007669"/>
    <property type="project" value="InterPro"/>
</dbReference>
<dbReference type="PANTHER" id="PTHR11811">
    <property type="entry name" value="6-PHOSPHOGLUCONATE DEHYDROGENASE"/>
    <property type="match status" value="1"/>
</dbReference>
<dbReference type="PRINTS" id="PR00076">
    <property type="entry name" value="6PGDHDRGNASE"/>
</dbReference>
<reference evidence="17 18" key="1">
    <citation type="submission" date="2020-10" db="EMBL/GenBank/DDBJ databases">
        <title>Complete genome sequence of Paludibaculum fermentans P105T, a facultatively anaerobic acidobacterium capable of dissimilatory Fe(III) reduction.</title>
        <authorList>
            <person name="Dedysh S.N."/>
            <person name="Beletsky A.V."/>
            <person name="Kulichevskaya I.S."/>
            <person name="Mardanov A.V."/>
            <person name="Ravin N.V."/>
        </authorList>
    </citation>
    <scope>NUCLEOTIDE SEQUENCE [LARGE SCALE GENOMIC DNA]</scope>
    <source>
        <strain evidence="17 18">P105</strain>
    </source>
</reference>
<dbReference type="InterPro" id="IPR006114">
    <property type="entry name" value="6PGDH_C"/>
</dbReference>
<evidence type="ECO:0000256" key="13">
    <source>
        <dbReference type="PIRSR" id="PIRSR000109-1"/>
    </source>
</evidence>
<feature type="binding site" evidence="14">
    <location>
        <position position="456"/>
    </location>
    <ligand>
        <name>substrate</name>
        <note>ligand shared between dimeric partners</note>
    </ligand>
</feature>
<dbReference type="GO" id="GO:0006098">
    <property type="term" value="P:pentose-phosphate shunt"/>
    <property type="evidence" value="ECO:0007669"/>
    <property type="project" value="UniProtKB-UniPathway"/>
</dbReference>
<accession>A0A7S7NV77</accession>
<dbReference type="NCBIfam" id="TIGR00873">
    <property type="entry name" value="gnd"/>
    <property type="match status" value="1"/>
</dbReference>
<dbReference type="PIRSF" id="PIRSF000109">
    <property type="entry name" value="6PGD"/>
    <property type="match status" value="1"/>
</dbReference>
<evidence type="ECO:0000256" key="14">
    <source>
        <dbReference type="PIRSR" id="PIRSR000109-2"/>
    </source>
</evidence>
<keyword evidence="7 12" id="KW-0521">NADP</keyword>
<dbReference type="NCBIfam" id="NF006765">
    <property type="entry name" value="PRK09287.1"/>
    <property type="match status" value="1"/>
</dbReference>
<dbReference type="Pfam" id="PF03446">
    <property type="entry name" value="NAD_binding_2"/>
    <property type="match status" value="1"/>
</dbReference>
<dbReference type="SUPFAM" id="SSF51735">
    <property type="entry name" value="NAD(P)-binding Rossmann-fold domains"/>
    <property type="match status" value="1"/>
</dbReference>
<name>A0A7S7NV77_PALFE</name>
<keyword evidence="10 12" id="KW-0570">Pentose shunt</keyword>
<evidence type="ECO:0000256" key="7">
    <source>
        <dbReference type="ARBA" id="ARBA00022857"/>
    </source>
</evidence>
<evidence type="ECO:0000313" key="18">
    <source>
        <dbReference type="Proteomes" id="UP000593892"/>
    </source>
</evidence>
<comment type="subunit">
    <text evidence="4 12">Homodimer.</text>
</comment>
<evidence type="ECO:0000256" key="5">
    <source>
        <dbReference type="ARBA" id="ARBA00013011"/>
    </source>
</evidence>
<dbReference type="InterPro" id="IPR006183">
    <property type="entry name" value="Pgluconate_DH"/>
</dbReference>
<dbReference type="EC" id="1.1.1.44" evidence="5 12"/>
<dbReference type="InterPro" id="IPR006113">
    <property type="entry name" value="6PGDH_Gnd/GntZ"/>
</dbReference>
<feature type="active site" description="Proton donor" evidence="13">
    <location>
        <position position="196"/>
    </location>
</feature>
<dbReference type="Gene3D" id="1.10.1040.10">
    <property type="entry name" value="N-(1-d-carboxylethyl)-l-norvaline Dehydrogenase, domain 2"/>
    <property type="match status" value="1"/>
</dbReference>
<dbReference type="InterPro" id="IPR008927">
    <property type="entry name" value="6-PGluconate_DH-like_C_sf"/>
</dbReference>
<dbReference type="Gene3D" id="3.40.50.720">
    <property type="entry name" value="NAD(P)-binding Rossmann-like Domain"/>
    <property type="match status" value="1"/>
</dbReference>
<keyword evidence="18" id="KW-1185">Reference proteome</keyword>
<comment type="function">
    <text evidence="1 12">Catalyzes the oxidative decarboxylation of 6-phosphogluconate to ribulose 5-phosphate and CO(2), with concomitant reduction of NADP to NADPH.</text>
</comment>
<dbReference type="AlphaFoldDB" id="A0A7S7NV77"/>